<evidence type="ECO:0000256" key="12">
    <source>
        <dbReference type="RuleBase" id="RU004253"/>
    </source>
</evidence>
<dbReference type="NCBIfam" id="TIGR00693">
    <property type="entry name" value="thiE"/>
    <property type="match status" value="1"/>
</dbReference>
<evidence type="ECO:0000256" key="2">
    <source>
        <dbReference type="ARBA" id="ARBA00005165"/>
    </source>
</evidence>
<gene>
    <name evidence="10 14" type="primary">thiE</name>
    <name evidence="14" type="ORF">H9Y05_00705</name>
</gene>
<organism evidence="14 15">
    <name type="scientific">Taishania pollutisoli</name>
    <dbReference type="NCBI Taxonomy" id="2766479"/>
    <lineage>
        <taxon>Bacteria</taxon>
        <taxon>Pseudomonadati</taxon>
        <taxon>Bacteroidota</taxon>
        <taxon>Flavobacteriia</taxon>
        <taxon>Flavobacteriales</taxon>
        <taxon>Crocinitomicaceae</taxon>
        <taxon>Taishania</taxon>
    </lineage>
</organism>
<feature type="binding site" evidence="10">
    <location>
        <begin position="39"/>
        <end position="43"/>
    </location>
    <ligand>
        <name>4-amino-2-methyl-5-(diphosphooxymethyl)pyrimidine</name>
        <dbReference type="ChEBI" id="CHEBI:57841"/>
    </ligand>
</feature>
<evidence type="ECO:0000256" key="7">
    <source>
        <dbReference type="ARBA" id="ARBA00047334"/>
    </source>
</evidence>
<accession>A0A8J6P3X5</accession>
<comment type="pathway">
    <text evidence="2 10 12">Cofactor biosynthesis; thiamine diphosphate biosynthesis; thiamine phosphate from 4-amino-2-methyl-5-diphosphomethylpyrimidine and 4-methyl-5-(2-phosphoethyl)-thiazole: step 1/1.</text>
</comment>
<comment type="caution">
    <text evidence="14">The sequence shown here is derived from an EMBL/GenBank/DDBJ whole genome shotgun (WGS) entry which is preliminary data.</text>
</comment>
<feature type="domain" description="Thiamine phosphate synthase/TenI" evidence="13">
    <location>
        <begin position="9"/>
        <end position="190"/>
    </location>
</feature>
<feature type="binding site" evidence="10">
    <location>
        <begin position="187"/>
        <end position="188"/>
    </location>
    <ligand>
        <name>2-[(2R,5Z)-2-carboxy-4-methylthiazol-5(2H)-ylidene]ethyl phosphate</name>
        <dbReference type="ChEBI" id="CHEBI:62899"/>
    </ligand>
</feature>
<keyword evidence="3 10" id="KW-0808">Transferase</keyword>
<feature type="binding site" evidence="10">
    <location>
        <position position="72"/>
    </location>
    <ligand>
        <name>Mg(2+)</name>
        <dbReference type="ChEBI" id="CHEBI:18420"/>
    </ligand>
</feature>
<dbReference type="PANTHER" id="PTHR20857:SF23">
    <property type="entry name" value="THIAMINE BIOSYNTHETIC BIFUNCTIONAL ENZYME"/>
    <property type="match status" value="1"/>
</dbReference>
<feature type="binding site" evidence="10">
    <location>
        <position position="71"/>
    </location>
    <ligand>
        <name>4-amino-2-methyl-5-(diphosphooxymethyl)pyrimidine</name>
        <dbReference type="ChEBI" id="CHEBI:57841"/>
    </ligand>
</feature>
<dbReference type="InterPro" id="IPR036206">
    <property type="entry name" value="ThiamineP_synth_sf"/>
</dbReference>
<evidence type="ECO:0000256" key="10">
    <source>
        <dbReference type="HAMAP-Rule" id="MF_00097"/>
    </source>
</evidence>
<evidence type="ECO:0000313" key="15">
    <source>
        <dbReference type="Proteomes" id="UP000652681"/>
    </source>
</evidence>
<evidence type="ECO:0000256" key="5">
    <source>
        <dbReference type="ARBA" id="ARBA00022842"/>
    </source>
</evidence>
<dbReference type="CDD" id="cd00564">
    <property type="entry name" value="TMP_TenI"/>
    <property type="match status" value="1"/>
</dbReference>
<evidence type="ECO:0000256" key="4">
    <source>
        <dbReference type="ARBA" id="ARBA00022723"/>
    </source>
</evidence>
<dbReference type="GO" id="GO:0000287">
    <property type="term" value="F:magnesium ion binding"/>
    <property type="evidence" value="ECO:0007669"/>
    <property type="project" value="UniProtKB-UniRule"/>
</dbReference>
<feature type="binding site" evidence="10">
    <location>
        <position position="167"/>
    </location>
    <ligand>
        <name>2-[(2R,5Z)-2-carboxy-4-methylthiazol-5(2H)-ylidene]ethyl phosphate</name>
        <dbReference type="ChEBI" id="CHEBI:62899"/>
    </ligand>
</feature>
<feature type="binding site" evidence="10">
    <location>
        <position position="110"/>
    </location>
    <ligand>
        <name>4-amino-2-methyl-5-(diphosphooxymethyl)pyrimidine</name>
        <dbReference type="ChEBI" id="CHEBI:57841"/>
    </ligand>
</feature>
<proteinExistence type="inferred from homology"/>
<protein>
    <recommendedName>
        <fullName evidence="10">Thiamine-phosphate synthase</fullName>
        <shortName evidence="10">TP synthase</shortName>
        <shortName evidence="10">TPS</shortName>
        <ecNumber evidence="10">2.5.1.3</ecNumber>
    </recommendedName>
    <alternativeName>
        <fullName evidence="10">Thiamine-phosphate pyrophosphorylase</fullName>
        <shortName evidence="10">TMP pyrophosphorylase</shortName>
        <shortName evidence="10">TMP-PPase</shortName>
    </alternativeName>
</protein>
<feature type="binding site" evidence="10">
    <location>
        <begin position="136"/>
        <end position="138"/>
    </location>
    <ligand>
        <name>2-[(2R,5Z)-2-carboxy-4-methylthiazol-5(2H)-ylidene]ethyl phosphate</name>
        <dbReference type="ChEBI" id="CHEBI:62899"/>
    </ligand>
</feature>
<dbReference type="GO" id="GO:0004789">
    <property type="term" value="F:thiamine-phosphate diphosphorylase activity"/>
    <property type="evidence" value="ECO:0007669"/>
    <property type="project" value="UniProtKB-UniRule"/>
</dbReference>
<dbReference type="InterPro" id="IPR034291">
    <property type="entry name" value="TMP_synthase"/>
</dbReference>
<keyword evidence="6 10" id="KW-0784">Thiamine biosynthesis</keyword>
<reference evidence="14" key="1">
    <citation type="submission" date="2020-09" db="EMBL/GenBank/DDBJ databases">
        <title>Taishania pollutisoli gen. nov., sp. nov., Isolated from Tetrabromobisphenol A-Contaminated Soil.</title>
        <authorList>
            <person name="Chen Q."/>
        </authorList>
    </citation>
    <scope>NUCLEOTIDE SEQUENCE</scope>
    <source>
        <strain evidence="14">CZZ-1</strain>
    </source>
</reference>
<comment type="catalytic activity">
    <reaction evidence="8 10 11">
        <text>2-(2-carboxy-4-methylthiazol-5-yl)ethyl phosphate + 4-amino-2-methyl-5-(diphosphooxymethyl)pyrimidine + 2 H(+) = thiamine phosphate + CO2 + diphosphate</text>
        <dbReference type="Rhea" id="RHEA:47848"/>
        <dbReference type="ChEBI" id="CHEBI:15378"/>
        <dbReference type="ChEBI" id="CHEBI:16526"/>
        <dbReference type="ChEBI" id="CHEBI:33019"/>
        <dbReference type="ChEBI" id="CHEBI:37575"/>
        <dbReference type="ChEBI" id="CHEBI:57841"/>
        <dbReference type="ChEBI" id="CHEBI:62890"/>
        <dbReference type="EC" id="2.5.1.3"/>
    </reaction>
</comment>
<dbReference type="InterPro" id="IPR022998">
    <property type="entry name" value="ThiamineP_synth_TenI"/>
</dbReference>
<keyword evidence="15" id="KW-1185">Reference proteome</keyword>
<dbReference type="Pfam" id="PF02581">
    <property type="entry name" value="TMP-TENI"/>
    <property type="match status" value="1"/>
</dbReference>
<evidence type="ECO:0000313" key="14">
    <source>
        <dbReference type="EMBL" id="MBC9810984.1"/>
    </source>
</evidence>
<dbReference type="Proteomes" id="UP000652681">
    <property type="component" value="Unassembled WGS sequence"/>
</dbReference>
<evidence type="ECO:0000259" key="13">
    <source>
        <dbReference type="Pfam" id="PF02581"/>
    </source>
</evidence>
<dbReference type="AlphaFoldDB" id="A0A8J6P3X5"/>
<comment type="function">
    <text evidence="1 10">Condenses 4-methyl-5-(beta-hydroxyethyl)thiazole monophosphate (THZ-P) and 2-methyl-4-amino-5-hydroxymethyl pyrimidine pyrophosphate (HMP-PP) to form thiamine monophosphate (TMP).</text>
</comment>
<dbReference type="SUPFAM" id="SSF51391">
    <property type="entry name" value="Thiamin phosphate synthase"/>
    <property type="match status" value="1"/>
</dbReference>
<keyword evidence="5 10" id="KW-0460">Magnesium</keyword>
<dbReference type="GO" id="GO:0009229">
    <property type="term" value="P:thiamine diphosphate biosynthetic process"/>
    <property type="evidence" value="ECO:0007669"/>
    <property type="project" value="UniProtKB-UniRule"/>
</dbReference>
<comment type="cofactor">
    <cofactor evidence="10">
        <name>Mg(2+)</name>
        <dbReference type="ChEBI" id="CHEBI:18420"/>
    </cofactor>
    <text evidence="10">Binds 1 Mg(2+) ion per subunit.</text>
</comment>
<comment type="catalytic activity">
    <reaction evidence="9 10 11">
        <text>2-[(2R,5Z)-2-carboxy-4-methylthiazol-5(2H)-ylidene]ethyl phosphate + 4-amino-2-methyl-5-(diphosphooxymethyl)pyrimidine + 2 H(+) = thiamine phosphate + CO2 + diphosphate</text>
        <dbReference type="Rhea" id="RHEA:47844"/>
        <dbReference type="ChEBI" id="CHEBI:15378"/>
        <dbReference type="ChEBI" id="CHEBI:16526"/>
        <dbReference type="ChEBI" id="CHEBI:33019"/>
        <dbReference type="ChEBI" id="CHEBI:37575"/>
        <dbReference type="ChEBI" id="CHEBI:57841"/>
        <dbReference type="ChEBI" id="CHEBI:62899"/>
        <dbReference type="EC" id="2.5.1.3"/>
    </reaction>
</comment>
<dbReference type="FunFam" id="3.20.20.70:FF:000096">
    <property type="entry name" value="Thiamine-phosphate synthase"/>
    <property type="match status" value="1"/>
</dbReference>
<comment type="similarity">
    <text evidence="10 11">Belongs to the thiamine-phosphate synthase family.</text>
</comment>
<dbReference type="EC" id="2.5.1.3" evidence="10"/>
<feature type="binding site" evidence="10">
    <location>
        <position position="91"/>
    </location>
    <ligand>
        <name>Mg(2+)</name>
        <dbReference type="ChEBI" id="CHEBI:18420"/>
    </ligand>
</feature>
<comment type="catalytic activity">
    <reaction evidence="7 10 11">
        <text>4-methyl-5-(2-phosphooxyethyl)-thiazole + 4-amino-2-methyl-5-(diphosphooxymethyl)pyrimidine + H(+) = thiamine phosphate + diphosphate</text>
        <dbReference type="Rhea" id="RHEA:22328"/>
        <dbReference type="ChEBI" id="CHEBI:15378"/>
        <dbReference type="ChEBI" id="CHEBI:33019"/>
        <dbReference type="ChEBI" id="CHEBI:37575"/>
        <dbReference type="ChEBI" id="CHEBI:57841"/>
        <dbReference type="ChEBI" id="CHEBI:58296"/>
        <dbReference type="EC" id="2.5.1.3"/>
    </reaction>
</comment>
<dbReference type="InterPro" id="IPR013785">
    <property type="entry name" value="Aldolase_TIM"/>
</dbReference>
<evidence type="ECO:0000256" key="3">
    <source>
        <dbReference type="ARBA" id="ARBA00022679"/>
    </source>
</evidence>
<name>A0A8J6P3X5_9FLAO</name>
<dbReference type="GO" id="GO:0009228">
    <property type="term" value="P:thiamine biosynthetic process"/>
    <property type="evidence" value="ECO:0007669"/>
    <property type="project" value="UniProtKB-KW"/>
</dbReference>
<dbReference type="GO" id="GO:0005737">
    <property type="term" value="C:cytoplasm"/>
    <property type="evidence" value="ECO:0007669"/>
    <property type="project" value="TreeGrafter"/>
</dbReference>
<evidence type="ECO:0000256" key="1">
    <source>
        <dbReference type="ARBA" id="ARBA00003814"/>
    </source>
</evidence>
<dbReference type="EMBL" id="JACVEL010000001">
    <property type="protein sequence ID" value="MBC9810984.1"/>
    <property type="molecule type" value="Genomic_DNA"/>
</dbReference>
<dbReference type="RefSeq" id="WP_216713232.1">
    <property type="nucleotide sequence ID" value="NZ_JACVEL010000001.1"/>
</dbReference>
<evidence type="ECO:0000256" key="11">
    <source>
        <dbReference type="RuleBase" id="RU003826"/>
    </source>
</evidence>
<sequence>MNNAFPYPLYLVLSEKDCTHLHWLEVAEQAIKGGVDIVQLREKNCSFDAYLRKAKQLKELTDAHNIPLIINDAVDVAMEVQSWGIHVGRSDMRPSEITQLPGHPVHIGWSLEVIEQLDSNELKFVHHLGVSPVFSTPTKTNTITEWGLNGIRQLKEQTSIPLIAIGGIHSHNAKAVLEAGADSLAVVSAICGSKAPLEAAYQLKQIIHDTQQTV</sequence>
<dbReference type="Gene3D" id="3.20.20.70">
    <property type="entry name" value="Aldolase class I"/>
    <property type="match status" value="1"/>
</dbReference>
<keyword evidence="4 10" id="KW-0479">Metal-binding</keyword>
<dbReference type="HAMAP" id="MF_00097">
    <property type="entry name" value="TMP_synthase"/>
    <property type="match status" value="1"/>
</dbReference>
<evidence type="ECO:0000256" key="8">
    <source>
        <dbReference type="ARBA" id="ARBA00047851"/>
    </source>
</evidence>
<dbReference type="PANTHER" id="PTHR20857">
    <property type="entry name" value="THIAMINE-PHOSPHATE PYROPHOSPHORYLASE"/>
    <property type="match status" value="1"/>
</dbReference>
<feature type="binding site" evidence="10">
    <location>
        <position position="139"/>
    </location>
    <ligand>
        <name>4-amino-2-methyl-5-(diphosphooxymethyl)pyrimidine</name>
        <dbReference type="ChEBI" id="CHEBI:57841"/>
    </ligand>
</feature>
<evidence type="ECO:0000256" key="9">
    <source>
        <dbReference type="ARBA" id="ARBA00047883"/>
    </source>
</evidence>
<dbReference type="UniPathway" id="UPA00060">
    <property type="reaction ID" value="UER00141"/>
</dbReference>
<evidence type="ECO:0000256" key="6">
    <source>
        <dbReference type="ARBA" id="ARBA00022977"/>
    </source>
</evidence>